<evidence type="ECO:0000313" key="4">
    <source>
        <dbReference type="EMBL" id="ORY62912.1"/>
    </source>
</evidence>
<gene>
    <name evidence="4" type="ORF">BCR38DRAFT_217305</name>
</gene>
<dbReference type="Pfam" id="PF03856">
    <property type="entry name" value="SUN"/>
    <property type="match status" value="1"/>
</dbReference>
<dbReference type="RefSeq" id="XP_040714569.1">
    <property type="nucleotide sequence ID" value="XM_040854209.1"/>
</dbReference>
<dbReference type="PANTHER" id="PTHR31654">
    <property type="entry name" value="SECRETED BETA-GLUCOSIDASE ADG3-RELATED"/>
    <property type="match status" value="1"/>
</dbReference>
<dbReference type="AlphaFoldDB" id="A0A1Y2DUE0"/>
<dbReference type="Proteomes" id="UP000193689">
    <property type="component" value="Unassembled WGS sequence"/>
</dbReference>
<dbReference type="EMBL" id="MCFJ01000008">
    <property type="protein sequence ID" value="ORY62912.1"/>
    <property type="molecule type" value="Genomic_DNA"/>
</dbReference>
<feature type="signal peptide" evidence="3">
    <location>
        <begin position="1"/>
        <end position="24"/>
    </location>
</feature>
<feature type="compositionally biased region" description="Polar residues" evidence="2">
    <location>
        <begin position="423"/>
        <end position="434"/>
    </location>
</feature>
<evidence type="ECO:0000313" key="5">
    <source>
        <dbReference type="Proteomes" id="UP000193689"/>
    </source>
</evidence>
<feature type="region of interest" description="Disordered" evidence="2">
    <location>
        <begin position="333"/>
        <end position="464"/>
    </location>
</feature>
<dbReference type="InterPro" id="IPR005556">
    <property type="entry name" value="SUN"/>
</dbReference>
<feature type="compositionally biased region" description="Low complexity" evidence="2">
    <location>
        <begin position="435"/>
        <end position="454"/>
    </location>
</feature>
<accession>A0A1Y2DUE0</accession>
<keyword evidence="3" id="KW-0732">Signal</keyword>
<feature type="chain" id="PRO_5012417898" evidence="3">
    <location>
        <begin position="25"/>
        <end position="485"/>
    </location>
</feature>
<dbReference type="OrthoDB" id="5554151at2759"/>
<comment type="caution">
    <text evidence="4">The sequence shown here is derived from an EMBL/GenBank/DDBJ whole genome shotgun (WGS) entry which is preliminary data.</text>
</comment>
<dbReference type="PANTHER" id="PTHR31654:SF0">
    <property type="entry name" value="SECRETED BETA-GLUCOSIDASE ADG3-RELATED"/>
    <property type="match status" value="1"/>
</dbReference>
<dbReference type="GeneID" id="63770421"/>
<dbReference type="FunCoup" id="A0A1Y2DUE0">
    <property type="interactions" value="6"/>
</dbReference>
<organism evidence="4 5">
    <name type="scientific">Pseudomassariella vexata</name>
    <dbReference type="NCBI Taxonomy" id="1141098"/>
    <lineage>
        <taxon>Eukaryota</taxon>
        <taxon>Fungi</taxon>
        <taxon>Dikarya</taxon>
        <taxon>Ascomycota</taxon>
        <taxon>Pezizomycotina</taxon>
        <taxon>Sordariomycetes</taxon>
        <taxon>Xylariomycetidae</taxon>
        <taxon>Amphisphaeriales</taxon>
        <taxon>Pseudomassariaceae</taxon>
        <taxon>Pseudomassariella</taxon>
    </lineage>
</organism>
<dbReference type="STRING" id="1141098.A0A1Y2DUE0"/>
<proteinExistence type="inferred from homology"/>
<protein>
    <submittedName>
        <fullName evidence="4">Uncharacterized protein</fullName>
    </submittedName>
</protein>
<feature type="compositionally biased region" description="Low complexity" evidence="2">
    <location>
        <begin position="338"/>
        <end position="414"/>
    </location>
</feature>
<reference evidence="4 5" key="1">
    <citation type="submission" date="2016-07" db="EMBL/GenBank/DDBJ databases">
        <title>Pervasive Adenine N6-methylation of Active Genes in Fungi.</title>
        <authorList>
            <consortium name="DOE Joint Genome Institute"/>
            <person name="Mondo S.J."/>
            <person name="Dannebaum R.O."/>
            <person name="Kuo R.C."/>
            <person name="Labutti K."/>
            <person name="Haridas S."/>
            <person name="Kuo A."/>
            <person name="Salamov A."/>
            <person name="Ahrendt S.R."/>
            <person name="Lipzen A."/>
            <person name="Sullivan W."/>
            <person name="Andreopoulos W.B."/>
            <person name="Clum A."/>
            <person name="Lindquist E."/>
            <person name="Daum C."/>
            <person name="Ramamoorthy G.K."/>
            <person name="Gryganskyi A."/>
            <person name="Culley D."/>
            <person name="Magnuson J.K."/>
            <person name="James T.Y."/>
            <person name="O'Malley M.A."/>
            <person name="Stajich J.E."/>
            <person name="Spatafora J.W."/>
            <person name="Visel A."/>
            <person name="Grigoriev I.V."/>
        </authorList>
    </citation>
    <scope>NUCLEOTIDE SEQUENCE [LARGE SCALE GENOMIC DNA]</scope>
    <source>
        <strain evidence="4 5">CBS 129021</strain>
    </source>
</reference>
<keyword evidence="5" id="KW-1185">Reference proteome</keyword>
<comment type="similarity">
    <text evidence="1">Belongs to the SUN family.</text>
</comment>
<sequence>MKLTTLGVTATSAVLLLATGPCLATAGHRNHHKRHNRGHTLTTRETDVVKDRSLETCAFPSGKGLVAITPGSLNEGWALSPDQKCSCGSYCPYACPPGQVMAQWKPGSNYDSTDRMAGGLYCDLDGTLSKPFDNKPFCVDGTGTVKAKNTAGSVVSFCQTVLPGNEDIIIPTEVYDEATLAVPDPSYWASTAAHYYINAPGVSADKGCHWGDDSTPIGNWAPYVAGANTDDAGMTFVKLGLNPIWQSSSLFSTKPTFAMKIECPSADCVGLPCKIDGNGVTSDEKATGAGGSDFCVVTVPSGGSANIVVYNLDGSSGDAESDEPETTSAALKIQEVETTTSTPEPSTTSTTSTTSSSTSTSTTPTSTSTSTTPTSTSTSTVVSTTSSSKKQSTTTTSSFSKTSSAQSSSFSVSPYHHGGIFQENGTETDSVSQIASTTSAPTAATTSTGEAAPSESEKNDGAAQTQGNGAIAGLIIALVAAACIL</sequence>
<name>A0A1Y2DUE0_9PEZI</name>
<dbReference type="InParanoid" id="A0A1Y2DUE0"/>
<evidence type="ECO:0000256" key="2">
    <source>
        <dbReference type="SAM" id="MobiDB-lite"/>
    </source>
</evidence>
<dbReference type="InterPro" id="IPR053088">
    <property type="entry name" value="Beta-glucosidase/SUN-like"/>
</dbReference>
<evidence type="ECO:0000256" key="1">
    <source>
        <dbReference type="ARBA" id="ARBA00010579"/>
    </source>
</evidence>
<evidence type="ECO:0000256" key="3">
    <source>
        <dbReference type="SAM" id="SignalP"/>
    </source>
</evidence>